<evidence type="ECO:0000313" key="2">
    <source>
        <dbReference type="Proteomes" id="UP001066276"/>
    </source>
</evidence>
<sequence length="90" mass="10019">MARSHGPFRTGDYETCITADFSKETNNRRPRLSKAKLIARQECRGLGLPSIAHYVLALHSLQLAFMLQDVSDPPLWLKAEGVLLTMPPGL</sequence>
<organism evidence="1 2">
    <name type="scientific">Pleurodeles waltl</name>
    <name type="common">Iberian ribbed newt</name>
    <dbReference type="NCBI Taxonomy" id="8319"/>
    <lineage>
        <taxon>Eukaryota</taxon>
        <taxon>Metazoa</taxon>
        <taxon>Chordata</taxon>
        <taxon>Craniata</taxon>
        <taxon>Vertebrata</taxon>
        <taxon>Euteleostomi</taxon>
        <taxon>Amphibia</taxon>
        <taxon>Batrachia</taxon>
        <taxon>Caudata</taxon>
        <taxon>Salamandroidea</taxon>
        <taxon>Salamandridae</taxon>
        <taxon>Pleurodelinae</taxon>
        <taxon>Pleurodeles</taxon>
    </lineage>
</organism>
<gene>
    <name evidence="1" type="ORF">NDU88_006965</name>
</gene>
<protein>
    <submittedName>
        <fullName evidence="1">Uncharacterized protein</fullName>
    </submittedName>
</protein>
<comment type="caution">
    <text evidence="1">The sequence shown here is derived from an EMBL/GenBank/DDBJ whole genome shotgun (WGS) entry which is preliminary data.</text>
</comment>
<evidence type="ECO:0000313" key="1">
    <source>
        <dbReference type="EMBL" id="KAJ1118778.1"/>
    </source>
</evidence>
<dbReference type="AlphaFoldDB" id="A0AAV7NRR9"/>
<accession>A0AAV7NRR9</accession>
<keyword evidence="2" id="KW-1185">Reference proteome</keyword>
<reference evidence="1" key="1">
    <citation type="journal article" date="2022" name="bioRxiv">
        <title>Sequencing and chromosome-scale assembly of the giantPleurodeles waltlgenome.</title>
        <authorList>
            <person name="Brown T."/>
            <person name="Elewa A."/>
            <person name="Iarovenko S."/>
            <person name="Subramanian E."/>
            <person name="Araus A.J."/>
            <person name="Petzold A."/>
            <person name="Susuki M."/>
            <person name="Suzuki K.-i.T."/>
            <person name="Hayashi T."/>
            <person name="Toyoda A."/>
            <person name="Oliveira C."/>
            <person name="Osipova E."/>
            <person name="Leigh N.D."/>
            <person name="Simon A."/>
            <person name="Yun M.H."/>
        </authorList>
    </citation>
    <scope>NUCLEOTIDE SEQUENCE</scope>
    <source>
        <strain evidence="1">20211129_DDA</strain>
        <tissue evidence="1">Liver</tissue>
    </source>
</reference>
<name>A0AAV7NRR9_PLEWA</name>
<dbReference type="Proteomes" id="UP001066276">
    <property type="component" value="Chromosome 8"/>
</dbReference>
<dbReference type="EMBL" id="JANPWB010000012">
    <property type="protein sequence ID" value="KAJ1118778.1"/>
    <property type="molecule type" value="Genomic_DNA"/>
</dbReference>
<proteinExistence type="predicted"/>